<dbReference type="EMBL" id="VOQS01000005">
    <property type="protein sequence ID" value="TXC80949.1"/>
    <property type="molecule type" value="Genomic_DNA"/>
</dbReference>
<feature type="compositionally biased region" description="Low complexity" evidence="1">
    <location>
        <begin position="1"/>
        <end position="21"/>
    </location>
</feature>
<accession>A0A5C6V7C9</accession>
<feature type="compositionally biased region" description="Polar residues" evidence="1">
    <location>
        <begin position="191"/>
        <end position="203"/>
    </location>
</feature>
<feature type="compositionally biased region" description="Basic and acidic residues" evidence="1">
    <location>
        <begin position="115"/>
        <end position="134"/>
    </location>
</feature>
<feature type="compositionally biased region" description="Basic and acidic residues" evidence="1">
    <location>
        <begin position="75"/>
        <end position="85"/>
    </location>
</feature>
<protein>
    <submittedName>
        <fullName evidence="3">Uncharacterized protein</fullName>
    </submittedName>
</protein>
<keyword evidence="5" id="KW-1185">Reference proteome</keyword>
<dbReference type="RefSeq" id="WP_147238318.1">
    <property type="nucleotide sequence ID" value="NZ_JAZHFZ010000060.1"/>
</dbReference>
<evidence type="ECO:0000313" key="4">
    <source>
        <dbReference type="Proteomes" id="UP000321776"/>
    </source>
</evidence>
<evidence type="ECO:0000313" key="3">
    <source>
        <dbReference type="EMBL" id="TXC80949.1"/>
    </source>
</evidence>
<evidence type="ECO:0000313" key="5">
    <source>
        <dbReference type="Proteomes" id="UP001481677"/>
    </source>
</evidence>
<feature type="region of interest" description="Disordered" evidence="1">
    <location>
        <begin position="1"/>
        <end position="87"/>
    </location>
</feature>
<feature type="compositionally biased region" description="Polar residues" evidence="1">
    <location>
        <begin position="29"/>
        <end position="52"/>
    </location>
</feature>
<gene>
    <name evidence="3" type="ORF">FRZ40_42870</name>
    <name evidence="2" type="ORF">V4C56_40925</name>
</gene>
<dbReference type="EMBL" id="JAZHGA010000060">
    <property type="protein sequence ID" value="MEM5345976.1"/>
    <property type="molecule type" value="Genomic_DNA"/>
</dbReference>
<proteinExistence type="predicted"/>
<feature type="region of interest" description="Disordered" evidence="1">
    <location>
        <begin position="165"/>
        <end position="203"/>
    </location>
</feature>
<reference evidence="2 5" key="3">
    <citation type="submission" date="2024-01" db="EMBL/GenBank/DDBJ databases">
        <title>The diversity of rhizobia nodulating Mimosa spp. in eleven states of Brazil covering several biomes is determined by host plant, location, and edaphic factors.</title>
        <authorList>
            <person name="Rouws L."/>
            <person name="Barauna A."/>
            <person name="Beukes C."/>
            <person name="De Faria S.M."/>
            <person name="Gross E."/>
            <person name="Dos Reis Junior F.B."/>
            <person name="Simon M."/>
            <person name="Maluk M."/>
            <person name="Odee D.W."/>
            <person name="Kenicer G."/>
            <person name="Young J.P.W."/>
            <person name="Reis V.M."/>
            <person name="Zilli J."/>
            <person name="James E.K."/>
        </authorList>
    </citation>
    <scope>NUCLEOTIDE SEQUENCE [LARGE SCALE GENOMIC DNA]</scope>
    <source>
        <strain evidence="2 5">JPY530</strain>
    </source>
</reference>
<reference evidence="3 4" key="1">
    <citation type="journal article" date="2018" name="Int. J. Syst. Evol. Microbiol.">
        <title>Paraburkholderia azotifigens sp. nov., a nitrogen-fixing bacterium isolated from paddy soil.</title>
        <authorList>
            <person name="Choi G.M."/>
            <person name="Im W.T."/>
        </authorList>
    </citation>
    <scope>NUCLEOTIDE SEQUENCE [LARGE SCALE GENOMIC DNA]</scope>
    <source>
        <strain evidence="3 4">NF 2-5-3</strain>
    </source>
</reference>
<evidence type="ECO:0000313" key="2">
    <source>
        <dbReference type="EMBL" id="MEM5345976.1"/>
    </source>
</evidence>
<dbReference type="Proteomes" id="UP000321776">
    <property type="component" value="Unassembled WGS sequence"/>
</dbReference>
<dbReference type="AlphaFoldDB" id="A0A5C6V7C9"/>
<evidence type="ECO:0000256" key="1">
    <source>
        <dbReference type="SAM" id="MobiDB-lite"/>
    </source>
</evidence>
<comment type="caution">
    <text evidence="3">The sequence shown here is derived from an EMBL/GenBank/DDBJ whole genome shotgun (WGS) entry which is preliminary data.</text>
</comment>
<organism evidence="3 4">
    <name type="scientific">Paraburkholderia azotifigens</name>
    <dbReference type="NCBI Taxonomy" id="2057004"/>
    <lineage>
        <taxon>Bacteria</taxon>
        <taxon>Pseudomonadati</taxon>
        <taxon>Pseudomonadota</taxon>
        <taxon>Betaproteobacteria</taxon>
        <taxon>Burkholderiales</taxon>
        <taxon>Burkholderiaceae</taxon>
        <taxon>Paraburkholderia</taxon>
    </lineage>
</organism>
<sequence length="203" mass="21308">MSVSASSSTQSPAPQAGSPQSGANAGSAHASTTIRVVDPNQQPDENGKTPNVATEFHITPDGKVIQTGSQVVPRPPHDPNNDEGKGSVFWRGLKDGFANPFGFLFWAFGQRKAALEDRENTPAEEEANRAKGEPYDNAADQVPFVYTAKQIGRAISGLIDAMLGKQPDPIDTSPPATVEGGGEHKGKKPTTVVTVNPNSANHG</sequence>
<reference evidence="3" key="2">
    <citation type="submission" date="2019-08" db="EMBL/GenBank/DDBJ databases">
        <authorList>
            <person name="Im W.-T."/>
        </authorList>
    </citation>
    <scope>NUCLEOTIDE SEQUENCE</scope>
    <source>
        <strain evidence="3">NF 2-5-3</strain>
    </source>
</reference>
<name>A0A5C6V7C9_9BURK</name>
<feature type="region of interest" description="Disordered" evidence="1">
    <location>
        <begin position="115"/>
        <end position="136"/>
    </location>
</feature>
<dbReference type="Proteomes" id="UP001481677">
    <property type="component" value="Unassembled WGS sequence"/>
</dbReference>